<dbReference type="PANTHER" id="PTHR31905:SF2">
    <property type="entry name" value="PROTEIN MIX23"/>
    <property type="match status" value="1"/>
</dbReference>
<dbReference type="GeneID" id="106051775"/>
<organism evidence="4 5">
    <name type="scientific">Biomphalaria glabrata</name>
    <name type="common">Bloodfluke planorb</name>
    <name type="synonym">Freshwater snail</name>
    <dbReference type="NCBI Taxonomy" id="6526"/>
    <lineage>
        <taxon>Eukaryota</taxon>
        <taxon>Metazoa</taxon>
        <taxon>Spiralia</taxon>
        <taxon>Lophotrochozoa</taxon>
        <taxon>Mollusca</taxon>
        <taxon>Gastropoda</taxon>
        <taxon>Heterobranchia</taxon>
        <taxon>Euthyneura</taxon>
        <taxon>Panpulmonata</taxon>
        <taxon>Hygrophila</taxon>
        <taxon>Lymnaeoidea</taxon>
        <taxon>Planorbidae</taxon>
        <taxon>Biomphalaria</taxon>
    </lineage>
</organism>
<evidence type="ECO:0000256" key="1">
    <source>
        <dbReference type="ARBA" id="ARBA00024204"/>
    </source>
</evidence>
<dbReference type="AlphaFoldDB" id="A0A9W3ARP3"/>
<dbReference type="PANTHER" id="PTHR31905">
    <property type="entry name" value="COILED-COIL DOMAIN-CONTAINING PROTEIN 58"/>
    <property type="match status" value="1"/>
</dbReference>
<evidence type="ECO:0000256" key="3">
    <source>
        <dbReference type="ARBA" id="ARBA00030733"/>
    </source>
</evidence>
<sequence>MAAPSNQQYLPCDDFMKFQDALKKLRLIDDRIVHALNTTIPTQSFRDKVNVTSECKRLYEEMQISYDQRDKSIRHCIELVNDDVKKLRQRKLEAPDDVEVLRALRKEQTKLRLMQQEMSIEEVVKDRTLKLSLFVKKIEDRFFSIGNRFKHLLAIGIFAFKTSSVNQKFSMKDVETTTHHLLLLLYYSAIYL</sequence>
<evidence type="ECO:0000256" key="2">
    <source>
        <dbReference type="ARBA" id="ARBA00024228"/>
    </source>
</evidence>
<comment type="similarity">
    <text evidence="1">Belongs to the MIX23 family.</text>
</comment>
<dbReference type="OMA" id="RCINENR"/>
<name>A0A9W3ARP3_BIOGL</name>
<protein>
    <recommendedName>
        <fullName evidence="2">Protein MIX23</fullName>
    </recommendedName>
    <alternativeName>
        <fullName evidence="3">Coiled-coil domain-containing protein 58</fullName>
    </alternativeName>
</protein>
<dbReference type="GO" id="GO:0005758">
    <property type="term" value="C:mitochondrial intermembrane space"/>
    <property type="evidence" value="ECO:0007669"/>
    <property type="project" value="InterPro"/>
</dbReference>
<accession>A0A9W3ARP3</accession>
<dbReference type="RefSeq" id="XP_055889912.1">
    <property type="nucleotide sequence ID" value="XM_056033937.1"/>
</dbReference>
<reference evidence="5" key="1">
    <citation type="submission" date="2025-08" db="UniProtKB">
        <authorList>
            <consortium name="RefSeq"/>
        </authorList>
    </citation>
    <scope>IDENTIFICATION</scope>
</reference>
<dbReference type="Proteomes" id="UP001165740">
    <property type="component" value="Chromosome 6"/>
</dbReference>
<dbReference type="OrthoDB" id="5593818at2759"/>
<proteinExistence type="inferred from homology"/>
<keyword evidence="4" id="KW-1185">Reference proteome</keyword>
<dbReference type="Pfam" id="PF09774">
    <property type="entry name" value="MIX23"/>
    <property type="match status" value="1"/>
</dbReference>
<dbReference type="InterPro" id="IPR019171">
    <property type="entry name" value="MIX23"/>
</dbReference>
<gene>
    <name evidence="5" type="primary">LOC106051775</name>
</gene>
<evidence type="ECO:0000313" key="4">
    <source>
        <dbReference type="Proteomes" id="UP001165740"/>
    </source>
</evidence>
<evidence type="ECO:0000313" key="5">
    <source>
        <dbReference type="RefSeq" id="XP_055889912.1"/>
    </source>
</evidence>